<name>A0A7S1J9B6_9EUGL</name>
<accession>A0A7S1J9B6</accession>
<gene>
    <name evidence="1" type="ORF">EGYM00392_LOCUS47415</name>
</gene>
<dbReference type="EMBL" id="HBGA01128221">
    <property type="protein sequence ID" value="CAD9036259.1"/>
    <property type="molecule type" value="Transcribed_RNA"/>
</dbReference>
<evidence type="ECO:0000313" key="1">
    <source>
        <dbReference type="EMBL" id="CAD9036259.1"/>
    </source>
</evidence>
<sequence>MLLIPVHMPQRASLATGVVVLCGQGGGGRLHGACATDEAHPHRWLQTEPLAPKSAVCKRNSREFVCKWGGGQRGATSLQLAGGHCLPTGLRGGAVFECSAGRDCPDFRTQCSLAASYTGYEGYYTGYRGCGVGLAMDGRPKGQMAGRG</sequence>
<protein>
    <submittedName>
        <fullName evidence="1">Uncharacterized protein</fullName>
    </submittedName>
</protein>
<reference evidence="1" key="1">
    <citation type="submission" date="2021-01" db="EMBL/GenBank/DDBJ databases">
        <authorList>
            <person name="Corre E."/>
            <person name="Pelletier E."/>
            <person name="Niang G."/>
            <person name="Scheremetjew M."/>
            <person name="Finn R."/>
            <person name="Kale V."/>
            <person name="Holt S."/>
            <person name="Cochrane G."/>
            <person name="Meng A."/>
            <person name="Brown T."/>
            <person name="Cohen L."/>
        </authorList>
    </citation>
    <scope>NUCLEOTIDE SEQUENCE</scope>
    <source>
        <strain evidence="1">NIES-381</strain>
    </source>
</reference>
<organism evidence="1">
    <name type="scientific">Eutreptiella gymnastica</name>
    <dbReference type="NCBI Taxonomy" id="73025"/>
    <lineage>
        <taxon>Eukaryota</taxon>
        <taxon>Discoba</taxon>
        <taxon>Euglenozoa</taxon>
        <taxon>Euglenida</taxon>
        <taxon>Spirocuta</taxon>
        <taxon>Euglenophyceae</taxon>
        <taxon>Eutreptiales</taxon>
        <taxon>Eutreptiaceae</taxon>
        <taxon>Eutreptiella</taxon>
    </lineage>
</organism>
<proteinExistence type="predicted"/>
<dbReference type="AlphaFoldDB" id="A0A7S1J9B6"/>